<name>A0A433TQ24_ELYCH</name>
<keyword evidence="2" id="KW-1185">Reference proteome</keyword>
<reference evidence="1 2" key="1">
    <citation type="submission" date="2019-01" db="EMBL/GenBank/DDBJ databases">
        <title>A draft genome assembly of the solar-powered sea slug Elysia chlorotica.</title>
        <authorList>
            <person name="Cai H."/>
            <person name="Li Q."/>
            <person name="Fang X."/>
            <person name="Li J."/>
            <person name="Curtis N.E."/>
            <person name="Altenburger A."/>
            <person name="Shibata T."/>
            <person name="Feng M."/>
            <person name="Maeda T."/>
            <person name="Schwartz J.A."/>
            <person name="Shigenobu S."/>
            <person name="Lundholm N."/>
            <person name="Nishiyama T."/>
            <person name="Yang H."/>
            <person name="Hasebe M."/>
            <person name="Li S."/>
            <person name="Pierce S.K."/>
            <person name="Wang J."/>
        </authorList>
    </citation>
    <scope>NUCLEOTIDE SEQUENCE [LARGE SCALE GENOMIC DNA]</scope>
    <source>
        <strain evidence="1">EC2010</strain>
        <tissue evidence="1">Whole organism of an adult</tissue>
    </source>
</reference>
<sequence>MIHILHDAMMEDTMTRFLKIEGIKDKKLHRIDINDKENHLPIKKINTGANVQAILDQMNSEDRDSFLVRLQGAYIKAGVYMQNKLPMKNKFLKCLSLSAIDPGGHHCLQVQ</sequence>
<organism evidence="1 2">
    <name type="scientific">Elysia chlorotica</name>
    <name type="common">Eastern emerald elysia</name>
    <name type="synonym">Sea slug</name>
    <dbReference type="NCBI Taxonomy" id="188477"/>
    <lineage>
        <taxon>Eukaryota</taxon>
        <taxon>Metazoa</taxon>
        <taxon>Spiralia</taxon>
        <taxon>Lophotrochozoa</taxon>
        <taxon>Mollusca</taxon>
        <taxon>Gastropoda</taxon>
        <taxon>Heterobranchia</taxon>
        <taxon>Euthyneura</taxon>
        <taxon>Panpulmonata</taxon>
        <taxon>Sacoglossa</taxon>
        <taxon>Placobranchoidea</taxon>
        <taxon>Plakobranchidae</taxon>
        <taxon>Elysia</taxon>
    </lineage>
</organism>
<accession>A0A433TQ24</accession>
<evidence type="ECO:0000313" key="2">
    <source>
        <dbReference type="Proteomes" id="UP000271974"/>
    </source>
</evidence>
<protein>
    <submittedName>
        <fullName evidence="1">Uncharacterized protein</fullName>
    </submittedName>
</protein>
<dbReference type="Proteomes" id="UP000271974">
    <property type="component" value="Unassembled WGS sequence"/>
</dbReference>
<dbReference type="EMBL" id="RQTK01000234">
    <property type="protein sequence ID" value="RUS83703.1"/>
    <property type="molecule type" value="Genomic_DNA"/>
</dbReference>
<proteinExistence type="predicted"/>
<evidence type="ECO:0000313" key="1">
    <source>
        <dbReference type="EMBL" id="RUS83703.1"/>
    </source>
</evidence>
<dbReference type="AlphaFoldDB" id="A0A433TQ24"/>
<comment type="caution">
    <text evidence="1">The sequence shown here is derived from an EMBL/GenBank/DDBJ whole genome shotgun (WGS) entry which is preliminary data.</text>
</comment>
<gene>
    <name evidence="1" type="ORF">EGW08_008551</name>
</gene>